<evidence type="ECO:0000256" key="2">
    <source>
        <dbReference type="SAM" id="Phobius"/>
    </source>
</evidence>
<evidence type="ECO:0000313" key="4">
    <source>
        <dbReference type="Proteomes" id="UP000564806"/>
    </source>
</evidence>
<keyword evidence="4" id="KW-1185">Reference proteome</keyword>
<accession>A0A850EUT3</accession>
<evidence type="ECO:0000256" key="1">
    <source>
        <dbReference type="SAM" id="MobiDB-lite"/>
    </source>
</evidence>
<feature type="region of interest" description="Disordered" evidence="1">
    <location>
        <begin position="194"/>
        <end position="221"/>
    </location>
</feature>
<keyword evidence="2" id="KW-1133">Transmembrane helix</keyword>
<dbReference type="NCBIfam" id="TIGR02896">
    <property type="entry name" value="spore_III_AF"/>
    <property type="match status" value="1"/>
</dbReference>
<feature type="transmembrane region" description="Helical" evidence="2">
    <location>
        <begin position="33"/>
        <end position="54"/>
    </location>
</feature>
<dbReference type="InterPro" id="IPR014245">
    <property type="entry name" value="Spore_III_AF"/>
</dbReference>
<organism evidence="3 4">
    <name type="scientific">Paenibacillus agri</name>
    <dbReference type="NCBI Taxonomy" id="2744309"/>
    <lineage>
        <taxon>Bacteria</taxon>
        <taxon>Bacillati</taxon>
        <taxon>Bacillota</taxon>
        <taxon>Bacilli</taxon>
        <taxon>Bacillales</taxon>
        <taxon>Paenibacillaceae</taxon>
        <taxon>Paenibacillus</taxon>
    </lineage>
</organism>
<sequence>MTWLSDWLREIILVVLLAAFVELLLPSKSMERYARLVLSLLILLTLLNPVVSLLKGDAAKELSLAMSQQEKTGGMFTSTGKGTDSLEKILADGQKLAQGRQEQSLKLAAEEVAGQMRDQIASEMGVRGVRVTVSLAMGKPPGGNGGDVPVISGVTVALPAAHSPSGGKGGASGAAVSQPIVIAPVEAVEVSIGGTPSAAPAQTGHTGVKGSAGESGESKEEAKLITQLLKQRWDLDPEVIHIQDQSAGDTKL</sequence>
<feature type="transmembrane region" description="Helical" evidence="2">
    <location>
        <begin position="7"/>
        <end position="27"/>
    </location>
</feature>
<keyword evidence="2" id="KW-0472">Membrane</keyword>
<protein>
    <submittedName>
        <fullName evidence="3">Stage III sporulation protein AF</fullName>
    </submittedName>
</protein>
<dbReference type="Pfam" id="PF09581">
    <property type="entry name" value="Spore_III_AF"/>
    <property type="match status" value="1"/>
</dbReference>
<dbReference type="RefSeq" id="WP_175373050.1">
    <property type="nucleotide sequence ID" value="NZ_JABWCS010000215.1"/>
</dbReference>
<dbReference type="AlphaFoldDB" id="A0A850EUT3"/>
<name>A0A850EUT3_9BACL</name>
<keyword evidence="2" id="KW-0812">Transmembrane</keyword>
<evidence type="ECO:0000313" key="3">
    <source>
        <dbReference type="EMBL" id="NUU62592.1"/>
    </source>
</evidence>
<dbReference type="EMBL" id="JABWCS010000215">
    <property type="protein sequence ID" value="NUU62592.1"/>
    <property type="molecule type" value="Genomic_DNA"/>
</dbReference>
<reference evidence="3" key="1">
    <citation type="submission" date="2020-06" db="EMBL/GenBank/DDBJ databases">
        <title>Paenibacillus sp. nov., isolated from soil.</title>
        <authorList>
            <person name="Seo Y.L."/>
        </authorList>
    </citation>
    <scope>NUCLEOTIDE SEQUENCE [LARGE SCALE GENOMIC DNA]</scope>
    <source>
        <strain evidence="3">JW14</strain>
    </source>
</reference>
<proteinExistence type="predicted"/>
<dbReference type="Proteomes" id="UP000564806">
    <property type="component" value="Unassembled WGS sequence"/>
</dbReference>
<gene>
    <name evidence="3" type="primary">spoIIIAF</name>
    <name evidence="3" type="ORF">HPT30_19795</name>
</gene>
<comment type="caution">
    <text evidence="3">The sequence shown here is derived from an EMBL/GenBank/DDBJ whole genome shotgun (WGS) entry which is preliminary data.</text>
</comment>